<keyword evidence="3" id="KW-1185">Reference proteome</keyword>
<protein>
    <submittedName>
        <fullName evidence="2">Uncharacterized protein</fullName>
    </submittedName>
</protein>
<feature type="transmembrane region" description="Helical" evidence="1">
    <location>
        <begin position="196"/>
        <end position="217"/>
    </location>
</feature>
<proteinExistence type="predicted"/>
<reference evidence="2" key="1">
    <citation type="submission" date="2020-05" db="EMBL/GenBank/DDBJ databases">
        <title>Mycena genomes resolve the evolution of fungal bioluminescence.</title>
        <authorList>
            <person name="Tsai I.J."/>
        </authorList>
    </citation>
    <scope>NUCLEOTIDE SEQUENCE</scope>
    <source>
        <strain evidence="2">171206Taipei</strain>
    </source>
</reference>
<dbReference type="OrthoDB" id="3250682at2759"/>
<feature type="transmembrane region" description="Helical" evidence="1">
    <location>
        <begin position="95"/>
        <end position="113"/>
    </location>
</feature>
<dbReference type="GeneID" id="59350578"/>
<comment type="caution">
    <text evidence="2">The sequence shown here is derived from an EMBL/GenBank/DDBJ whole genome shotgun (WGS) entry which is preliminary data.</text>
</comment>
<keyword evidence="1" id="KW-0472">Membrane</keyword>
<evidence type="ECO:0000256" key="1">
    <source>
        <dbReference type="SAM" id="Phobius"/>
    </source>
</evidence>
<keyword evidence="1" id="KW-1133">Transmembrane helix</keyword>
<feature type="transmembrane region" description="Helical" evidence="1">
    <location>
        <begin position="120"/>
        <end position="141"/>
    </location>
</feature>
<keyword evidence="1" id="KW-0812">Transmembrane</keyword>
<evidence type="ECO:0000313" key="3">
    <source>
        <dbReference type="Proteomes" id="UP000636479"/>
    </source>
</evidence>
<dbReference type="EMBL" id="JACAZF010000011">
    <property type="protein sequence ID" value="KAF7292560.1"/>
    <property type="molecule type" value="Genomic_DNA"/>
</dbReference>
<accession>A0A8H6S5F1</accession>
<gene>
    <name evidence="2" type="ORF">MIND_01153300</name>
</gene>
<sequence>MPLQNVSVPFANLLGLTLGGMIYGAYLILFLSSIYLFVNGRSIVIASIALFVTSTITWVMTVYRNFRGWIFFEGGTAPDVFFNTNADISETVQDVFLALSLTIGDSMIIYRLWVVWRNPYIIALPVLCVLGLFISLIITIVETTRLSLIALDTWITPTTVFILVTNVYCTACIGYKIFAVAAATTGHVGHRKLTHFLAIFVESAAGYTSWALLYTILHQLDRNLQFAVQNTLPAMLGAANALINARVALGRAIELRDGAYTTSGAGSASAKGGIPLSIRFGRQVQVGDTAGTRTAGTRSTDVKTHTVVEEGMVREYDGSVSKPEAF</sequence>
<dbReference type="RefSeq" id="XP_037214988.1">
    <property type="nucleotide sequence ID" value="XM_037368062.1"/>
</dbReference>
<feature type="transmembrane region" description="Helical" evidence="1">
    <location>
        <begin position="20"/>
        <end position="38"/>
    </location>
</feature>
<feature type="transmembrane region" description="Helical" evidence="1">
    <location>
        <begin position="161"/>
        <end position="184"/>
    </location>
</feature>
<dbReference type="Proteomes" id="UP000636479">
    <property type="component" value="Unassembled WGS sequence"/>
</dbReference>
<evidence type="ECO:0000313" key="2">
    <source>
        <dbReference type="EMBL" id="KAF7292560.1"/>
    </source>
</evidence>
<name>A0A8H6S5F1_9AGAR</name>
<feature type="transmembrane region" description="Helical" evidence="1">
    <location>
        <begin position="43"/>
        <end position="63"/>
    </location>
</feature>
<dbReference type="AlphaFoldDB" id="A0A8H6S5F1"/>
<organism evidence="2 3">
    <name type="scientific">Mycena indigotica</name>
    <dbReference type="NCBI Taxonomy" id="2126181"/>
    <lineage>
        <taxon>Eukaryota</taxon>
        <taxon>Fungi</taxon>
        <taxon>Dikarya</taxon>
        <taxon>Basidiomycota</taxon>
        <taxon>Agaricomycotina</taxon>
        <taxon>Agaricomycetes</taxon>
        <taxon>Agaricomycetidae</taxon>
        <taxon>Agaricales</taxon>
        <taxon>Marasmiineae</taxon>
        <taxon>Mycenaceae</taxon>
        <taxon>Mycena</taxon>
    </lineage>
</organism>